<proteinExistence type="predicted"/>
<reference evidence="2" key="2">
    <citation type="submission" date="2023-04" db="EMBL/GenBank/DDBJ databases">
        <authorList>
            <person name="Bruccoleri R.E."/>
            <person name="Oakeley E.J."/>
            <person name="Faust A.-M."/>
            <person name="Dessus-Babus S."/>
            <person name="Altorfer M."/>
            <person name="Burckhardt D."/>
            <person name="Oertli M."/>
            <person name="Naumann U."/>
            <person name="Petersen F."/>
            <person name="Wong J."/>
        </authorList>
    </citation>
    <scope>NUCLEOTIDE SEQUENCE</scope>
    <source>
        <strain evidence="2">GSM-AAB239-AS_SAM_17_03QT</strain>
        <tissue evidence="2">Leaf</tissue>
    </source>
</reference>
<dbReference type="EMBL" id="JANAVB010003600">
    <property type="protein sequence ID" value="KAJ6849211.1"/>
    <property type="molecule type" value="Genomic_DNA"/>
</dbReference>
<feature type="region of interest" description="Disordered" evidence="1">
    <location>
        <begin position="1"/>
        <end position="23"/>
    </location>
</feature>
<comment type="caution">
    <text evidence="2">The sequence shown here is derived from an EMBL/GenBank/DDBJ whole genome shotgun (WGS) entry which is preliminary data.</text>
</comment>
<organism evidence="2 3">
    <name type="scientific">Iris pallida</name>
    <name type="common">Sweet iris</name>
    <dbReference type="NCBI Taxonomy" id="29817"/>
    <lineage>
        <taxon>Eukaryota</taxon>
        <taxon>Viridiplantae</taxon>
        <taxon>Streptophyta</taxon>
        <taxon>Embryophyta</taxon>
        <taxon>Tracheophyta</taxon>
        <taxon>Spermatophyta</taxon>
        <taxon>Magnoliopsida</taxon>
        <taxon>Liliopsida</taxon>
        <taxon>Asparagales</taxon>
        <taxon>Iridaceae</taxon>
        <taxon>Iridoideae</taxon>
        <taxon>Irideae</taxon>
        <taxon>Iris</taxon>
    </lineage>
</organism>
<name>A0AAX6I883_IRIPA</name>
<gene>
    <name evidence="2" type="ORF">M6B38_269400</name>
</gene>
<evidence type="ECO:0000313" key="3">
    <source>
        <dbReference type="Proteomes" id="UP001140949"/>
    </source>
</evidence>
<reference evidence="2" key="1">
    <citation type="journal article" date="2023" name="GigaByte">
        <title>Genome assembly of the bearded iris, Iris pallida Lam.</title>
        <authorList>
            <person name="Bruccoleri R.E."/>
            <person name="Oakeley E.J."/>
            <person name="Faust A.M.E."/>
            <person name="Altorfer M."/>
            <person name="Dessus-Babus S."/>
            <person name="Burckhardt D."/>
            <person name="Oertli M."/>
            <person name="Naumann U."/>
            <person name="Petersen F."/>
            <person name="Wong J."/>
        </authorList>
    </citation>
    <scope>NUCLEOTIDE SEQUENCE</scope>
    <source>
        <strain evidence="2">GSM-AAB239-AS_SAM_17_03QT</strain>
    </source>
</reference>
<protein>
    <submittedName>
        <fullName evidence="2">Formin-like protein 6 isoform X1</fullName>
    </submittedName>
</protein>
<keyword evidence="3" id="KW-1185">Reference proteome</keyword>
<sequence>MWGLAPRRSGSPGSALGASRSFDRHGPGRRRLGVLLVDGRKDAGCGLVAVVWVMSKCMVEEDGSGDRAVSLGRLPKFDAAKYVADGDLTDTGEEEARQIRGWHGLSSSRVPHMAMGGGDRLSLEKRFGEAEGTTMGQVGGTGV</sequence>
<accession>A0AAX6I883</accession>
<dbReference type="AlphaFoldDB" id="A0AAX6I883"/>
<evidence type="ECO:0000256" key="1">
    <source>
        <dbReference type="SAM" id="MobiDB-lite"/>
    </source>
</evidence>
<dbReference type="Proteomes" id="UP001140949">
    <property type="component" value="Unassembled WGS sequence"/>
</dbReference>
<evidence type="ECO:0000313" key="2">
    <source>
        <dbReference type="EMBL" id="KAJ6849211.1"/>
    </source>
</evidence>